<dbReference type="AlphaFoldDB" id="A0A328U9V7"/>
<sequence length="302" mass="34252">MFEHRGQFYMMYVGFDGIGYQTGLAVSDNLLDWLPKGLMLERLADSSRWDHVGAAGSWMLLESASLDEPPRLKKLDGKYWMIYHAYPEAGYEAGGAVMGLAWCEDEELLQWHRLEEPVFTYKDGGAWEQGGLYKCCVVEAGGKYWMFYNAKGSGEWPWLEETGAAYSEDLVHWTRYDGNPVIEVKEGSFYGQFFSDPCIKYEGGRWVNFGFGFDGKHAQGALAVSADLLSWTVYPEPWIPRGKPGELDASHAHKSSVIRWNGMLYHFYCACRPAAAGDRTLIAYSEEEREFRCITVATSRPL</sequence>
<keyword evidence="6" id="KW-1185">Reference proteome</keyword>
<dbReference type="Pfam" id="PF00251">
    <property type="entry name" value="Glyco_hydro_32N"/>
    <property type="match status" value="1"/>
</dbReference>
<protein>
    <recommendedName>
        <fullName evidence="4">Glycosyl hydrolase family 32 N-terminal domain-containing protein</fullName>
    </recommendedName>
</protein>
<evidence type="ECO:0000256" key="2">
    <source>
        <dbReference type="ARBA" id="ARBA00022801"/>
    </source>
</evidence>
<keyword evidence="3" id="KW-0326">Glycosidase</keyword>
<evidence type="ECO:0000313" key="5">
    <source>
        <dbReference type="EMBL" id="RAP78643.1"/>
    </source>
</evidence>
<dbReference type="OrthoDB" id="9759709at2"/>
<dbReference type="SUPFAM" id="SSF75005">
    <property type="entry name" value="Arabinanase/levansucrase/invertase"/>
    <property type="match status" value="2"/>
</dbReference>
<evidence type="ECO:0000259" key="4">
    <source>
        <dbReference type="Pfam" id="PF00251"/>
    </source>
</evidence>
<evidence type="ECO:0000313" key="6">
    <source>
        <dbReference type="Proteomes" id="UP000249260"/>
    </source>
</evidence>
<dbReference type="PANTHER" id="PTHR35279">
    <property type="match status" value="1"/>
</dbReference>
<gene>
    <name evidence="5" type="ORF">DL346_03815</name>
</gene>
<proteinExistence type="inferred from homology"/>
<evidence type="ECO:0000256" key="3">
    <source>
        <dbReference type="ARBA" id="ARBA00023295"/>
    </source>
</evidence>
<dbReference type="Gene3D" id="2.115.10.20">
    <property type="entry name" value="Glycosyl hydrolase domain, family 43"/>
    <property type="match status" value="2"/>
</dbReference>
<dbReference type="InterPro" id="IPR023296">
    <property type="entry name" value="Glyco_hydro_beta-prop_sf"/>
</dbReference>
<dbReference type="PANTHER" id="PTHR35279:SF1">
    <property type="entry name" value="ARABINANASE_LEVANSUCRASE_INVERTASE"/>
    <property type="match status" value="1"/>
</dbReference>
<dbReference type="EMBL" id="QLUW01000001">
    <property type="protein sequence ID" value="RAP78643.1"/>
    <property type="molecule type" value="Genomic_DNA"/>
</dbReference>
<accession>A0A328U9V7</accession>
<comment type="similarity">
    <text evidence="1">Belongs to the glycosyl hydrolase 32 family.</text>
</comment>
<dbReference type="GO" id="GO:0016798">
    <property type="term" value="F:hydrolase activity, acting on glycosyl bonds"/>
    <property type="evidence" value="ECO:0007669"/>
    <property type="project" value="UniProtKB-KW"/>
</dbReference>
<organism evidence="5 6">
    <name type="scientific">Paenibacillus montanisoli</name>
    <dbReference type="NCBI Taxonomy" id="2081970"/>
    <lineage>
        <taxon>Bacteria</taxon>
        <taxon>Bacillati</taxon>
        <taxon>Bacillota</taxon>
        <taxon>Bacilli</taxon>
        <taxon>Bacillales</taxon>
        <taxon>Paenibacillaceae</taxon>
        <taxon>Paenibacillus</taxon>
    </lineage>
</organism>
<reference evidence="5 6" key="1">
    <citation type="submission" date="2018-06" db="EMBL/GenBank/DDBJ databases">
        <title>Paenibacillus montanisoli sp. nov., isolated from mountain area soil.</title>
        <authorList>
            <person name="Wu M."/>
        </authorList>
    </citation>
    <scope>NUCLEOTIDE SEQUENCE [LARGE SCALE GENOMIC DNA]</scope>
    <source>
        <strain evidence="5 6">RA17</strain>
    </source>
</reference>
<comment type="caution">
    <text evidence="5">The sequence shown here is derived from an EMBL/GenBank/DDBJ whole genome shotgun (WGS) entry which is preliminary data.</text>
</comment>
<dbReference type="InterPro" id="IPR013148">
    <property type="entry name" value="Glyco_hydro_32_N"/>
</dbReference>
<evidence type="ECO:0000256" key="1">
    <source>
        <dbReference type="ARBA" id="ARBA00009902"/>
    </source>
</evidence>
<keyword evidence="2" id="KW-0378">Hydrolase</keyword>
<name>A0A328U9V7_9BACL</name>
<dbReference type="Proteomes" id="UP000249260">
    <property type="component" value="Unassembled WGS sequence"/>
</dbReference>
<feature type="domain" description="Glycosyl hydrolase family 32 N-terminal" evidence="4">
    <location>
        <begin position="66"/>
        <end position="236"/>
    </location>
</feature>